<name>A0A562WK95_9ACTN</name>
<evidence type="ECO:0000313" key="2">
    <source>
        <dbReference type="Proteomes" id="UP000319728"/>
    </source>
</evidence>
<dbReference type="AlphaFoldDB" id="A0A562WK95"/>
<proteinExistence type="predicted"/>
<sequence length="66" mass="7280">MFFEIYREQYDAHPGCGGLDAFGSKEQTLHANNMGGHTGIPQFARQDAAAFFARHPRADRPSAPLC</sequence>
<organism evidence="1 2">
    <name type="scientific">Micromonospora sagamiensis</name>
    <dbReference type="NCBI Taxonomy" id="47875"/>
    <lineage>
        <taxon>Bacteria</taxon>
        <taxon>Bacillati</taxon>
        <taxon>Actinomycetota</taxon>
        <taxon>Actinomycetes</taxon>
        <taxon>Micromonosporales</taxon>
        <taxon>Micromonosporaceae</taxon>
        <taxon>Micromonospora</taxon>
    </lineage>
</organism>
<dbReference type="RefSeq" id="WP_145819158.1">
    <property type="nucleotide sequence ID" value="NZ_AP023438.1"/>
</dbReference>
<accession>A0A562WK95</accession>
<reference evidence="1 2" key="1">
    <citation type="submission" date="2019-07" db="EMBL/GenBank/DDBJ databases">
        <title>R&amp;d 2014.</title>
        <authorList>
            <person name="Klenk H.-P."/>
        </authorList>
    </citation>
    <scope>NUCLEOTIDE SEQUENCE [LARGE SCALE GENOMIC DNA]</scope>
    <source>
        <strain evidence="1 2">DSM 43912</strain>
    </source>
</reference>
<dbReference type="Proteomes" id="UP000319728">
    <property type="component" value="Unassembled WGS sequence"/>
</dbReference>
<comment type="caution">
    <text evidence="1">The sequence shown here is derived from an EMBL/GenBank/DDBJ whole genome shotgun (WGS) entry which is preliminary data.</text>
</comment>
<gene>
    <name evidence="1" type="ORF">JD81_04001</name>
</gene>
<dbReference type="EMBL" id="VLLP01000001">
    <property type="protein sequence ID" value="TWJ30461.1"/>
    <property type="molecule type" value="Genomic_DNA"/>
</dbReference>
<keyword evidence="2" id="KW-1185">Reference proteome</keyword>
<protein>
    <submittedName>
        <fullName evidence="1">Uncharacterized protein</fullName>
    </submittedName>
</protein>
<evidence type="ECO:0000313" key="1">
    <source>
        <dbReference type="EMBL" id="TWJ30461.1"/>
    </source>
</evidence>